<evidence type="ECO:0000313" key="3">
    <source>
        <dbReference type="Proteomes" id="UP000712281"/>
    </source>
</evidence>
<sequence length="236" mass="26330">MEAIEGKDEETNIIISPSRFSVLAEVKEDETGEEESDDKEEGEIEEEEPIADEQKVDLKQKDVVKTVRVRTGTSLKLSRQIPTHEVINDQGKAQYDLDPKRNVVSDLLSELEVLHPALGSGVAGDEPRNAFETGGTSNVPERTDAEPESDWALVGEVKEDETGEEESEDKEEGEIEEEEPIADEQKVDLKQKDVVKTVRVRTGTSLKLSRQIPTRAKDHKAGRKNVPAKKTSFRKL</sequence>
<dbReference type="EMBL" id="QGKW02000276">
    <property type="protein sequence ID" value="KAF2606797.1"/>
    <property type="molecule type" value="Genomic_DNA"/>
</dbReference>
<feature type="compositionally biased region" description="Acidic residues" evidence="1">
    <location>
        <begin position="27"/>
        <end position="51"/>
    </location>
</feature>
<proteinExistence type="predicted"/>
<reference evidence="2" key="1">
    <citation type="submission" date="2019-12" db="EMBL/GenBank/DDBJ databases">
        <title>Genome sequencing and annotation of Brassica cretica.</title>
        <authorList>
            <person name="Studholme D.J."/>
            <person name="Sarris P.F."/>
        </authorList>
    </citation>
    <scope>NUCLEOTIDE SEQUENCE</scope>
    <source>
        <strain evidence="2">PFS-001/15</strain>
        <tissue evidence="2">Leaf</tissue>
    </source>
</reference>
<accession>A0A8S9LL87</accession>
<dbReference type="AlphaFoldDB" id="A0A8S9LL87"/>
<protein>
    <submittedName>
        <fullName evidence="2">Uncharacterized protein</fullName>
    </submittedName>
</protein>
<feature type="compositionally biased region" description="Acidic residues" evidence="1">
    <location>
        <begin position="158"/>
        <end position="182"/>
    </location>
</feature>
<feature type="compositionally biased region" description="Basic and acidic residues" evidence="1">
    <location>
        <begin position="183"/>
        <end position="196"/>
    </location>
</feature>
<feature type="compositionally biased region" description="Polar residues" evidence="1">
    <location>
        <begin position="202"/>
        <end position="212"/>
    </location>
</feature>
<evidence type="ECO:0000256" key="1">
    <source>
        <dbReference type="SAM" id="MobiDB-lite"/>
    </source>
</evidence>
<feature type="region of interest" description="Disordered" evidence="1">
    <location>
        <begin position="119"/>
        <end position="236"/>
    </location>
</feature>
<organism evidence="2 3">
    <name type="scientific">Brassica cretica</name>
    <name type="common">Mustard</name>
    <dbReference type="NCBI Taxonomy" id="69181"/>
    <lineage>
        <taxon>Eukaryota</taxon>
        <taxon>Viridiplantae</taxon>
        <taxon>Streptophyta</taxon>
        <taxon>Embryophyta</taxon>
        <taxon>Tracheophyta</taxon>
        <taxon>Spermatophyta</taxon>
        <taxon>Magnoliopsida</taxon>
        <taxon>eudicotyledons</taxon>
        <taxon>Gunneridae</taxon>
        <taxon>Pentapetalae</taxon>
        <taxon>rosids</taxon>
        <taxon>malvids</taxon>
        <taxon>Brassicales</taxon>
        <taxon>Brassicaceae</taxon>
        <taxon>Brassiceae</taxon>
        <taxon>Brassica</taxon>
    </lineage>
</organism>
<dbReference type="Proteomes" id="UP000712281">
    <property type="component" value="Unassembled WGS sequence"/>
</dbReference>
<comment type="caution">
    <text evidence="2">The sequence shown here is derived from an EMBL/GenBank/DDBJ whole genome shotgun (WGS) entry which is preliminary data.</text>
</comment>
<name>A0A8S9LL87_BRACR</name>
<feature type="compositionally biased region" description="Basic residues" evidence="1">
    <location>
        <begin position="217"/>
        <end position="236"/>
    </location>
</feature>
<gene>
    <name evidence="2" type="ORF">F2Q68_00046094</name>
</gene>
<feature type="region of interest" description="Disordered" evidence="1">
    <location>
        <begin position="24"/>
        <end position="57"/>
    </location>
</feature>
<evidence type="ECO:0000313" key="2">
    <source>
        <dbReference type="EMBL" id="KAF2606797.1"/>
    </source>
</evidence>